<dbReference type="Pfam" id="PF00063">
    <property type="entry name" value="Myosin_head"/>
    <property type="match status" value="1"/>
</dbReference>
<dbReference type="SMART" id="SM00242">
    <property type="entry name" value="MYSc"/>
    <property type="match status" value="1"/>
</dbReference>
<feature type="region of interest" description="Actin-binding" evidence="9">
    <location>
        <begin position="652"/>
        <end position="674"/>
    </location>
</feature>
<evidence type="ECO:0000256" key="5">
    <source>
        <dbReference type="ARBA" id="ARBA00023175"/>
    </source>
</evidence>
<comment type="similarity">
    <text evidence="1 9">Belongs to the TRAFAC class myosin-kinesin ATPase superfamily. Myosin family.</text>
</comment>
<evidence type="ECO:0000256" key="9">
    <source>
        <dbReference type="PROSITE-ProRule" id="PRU00782"/>
    </source>
</evidence>
<keyword evidence="5 9" id="KW-0505">Motor protein</keyword>
<organism evidence="11 12">
    <name type="scientific">Babesia bigemina</name>
    <dbReference type="NCBI Taxonomy" id="5866"/>
    <lineage>
        <taxon>Eukaryota</taxon>
        <taxon>Sar</taxon>
        <taxon>Alveolata</taxon>
        <taxon>Apicomplexa</taxon>
        <taxon>Aconoidasida</taxon>
        <taxon>Piroplasmida</taxon>
        <taxon>Babesiidae</taxon>
        <taxon>Babesia</taxon>
    </lineage>
</organism>
<keyword evidence="2 9" id="KW-0547">Nucleotide-binding</keyword>
<gene>
    <name evidence="11" type="ORF">BBBOND_0207730</name>
</gene>
<dbReference type="Gene3D" id="1.20.58.530">
    <property type="match status" value="1"/>
</dbReference>
<dbReference type="InterPro" id="IPR027417">
    <property type="entry name" value="P-loop_NTPase"/>
</dbReference>
<dbReference type="GO" id="GO:0016459">
    <property type="term" value="C:myosin complex"/>
    <property type="evidence" value="ECO:0007669"/>
    <property type="project" value="UniProtKB-KW"/>
</dbReference>
<dbReference type="InterPro" id="IPR036044">
    <property type="entry name" value="MYSc_Myo14"/>
</dbReference>
<protein>
    <recommendedName>
        <fullName evidence="8">Myosin-A</fullName>
    </recommendedName>
</protein>
<dbReference type="FunFam" id="1.10.10.820:FF:000001">
    <property type="entry name" value="Myosin heavy chain"/>
    <property type="match status" value="1"/>
</dbReference>
<dbReference type="PROSITE" id="PS51456">
    <property type="entry name" value="MYOSIN_MOTOR"/>
    <property type="match status" value="1"/>
</dbReference>
<dbReference type="GeneID" id="24564159"/>
<keyword evidence="3 9" id="KW-0067">ATP-binding</keyword>
<evidence type="ECO:0000256" key="4">
    <source>
        <dbReference type="ARBA" id="ARBA00023123"/>
    </source>
</evidence>
<evidence type="ECO:0000256" key="7">
    <source>
        <dbReference type="ARBA" id="ARBA00056291"/>
    </source>
</evidence>
<dbReference type="VEuPathDB" id="PiroplasmaDB:BBBOND_0207730"/>
<evidence type="ECO:0000256" key="2">
    <source>
        <dbReference type="ARBA" id="ARBA00022741"/>
    </source>
</evidence>
<comment type="function">
    <text evidence="7">Myosins are actin-based motor molecules with ATPase activity. Unconventional myosins serve in intracellular movements. Their highly divergent tails are presumed to bind to membranous compartments, which would be moved relative to actin filaments.</text>
</comment>
<dbReference type="Proteomes" id="UP000033188">
    <property type="component" value="Chromosome 2"/>
</dbReference>
<dbReference type="Gene3D" id="1.20.5.4820">
    <property type="match status" value="1"/>
</dbReference>
<evidence type="ECO:0000313" key="12">
    <source>
        <dbReference type="Proteomes" id="UP000033188"/>
    </source>
</evidence>
<dbReference type="PANTHER" id="PTHR13140">
    <property type="entry name" value="MYOSIN"/>
    <property type="match status" value="1"/>
</dbReference>
<sequence>METVSKDEIATANALKRQGTQVQPFDASEQLLTGFQIWTDAAPSIKENPALLFVKCLVQQGSTKTTLVCTQIDPAPPAGQEKATFEVPIDRAWNTNAQLDPLTYGDIGMLPQTNIPCVLDYLRHRFMNNQIYSTADPLLVAINPFKNLGNATDAVIKSYKDAPDSLKLAPHVFLTARRALENVYDYKYSQTIIVSGESGAGKTEATKQMMRYFAYKNDGQSNSKIQTAIMAANPVLEAFGNAKTIRNNNSSRFGRFMQLDVAEEGGIRYGSIVAFLLEKSRIVTQDADERSYHIFYQLLKGASPEMKSKYKLKSIGDYKFLNPKCQDVPGIDDVADFKEVMQSFESMGLSEEQIATIFSLLSGVLLMGNVEIGSTTVEGVDDAATIVNKSEFNDACQLMFLDPNVLETEFTVKVTSAGNNEIRGPRKQSDAEVLKSSICKAMYERLFLWLIRNLNRSIEPEGGFKNFIGMLDIFGFEVFKNNSLEQLFINITNEMLQTNFVDIVFKREGALYKSEGIPIPELNYTSNAAIIEVLCAKGKSILSLLEDQCLAPGGSDEKLVSACNNQLKDNNKYVPAKVNAQLNFNVVHTIGTIQYNAQQFIFKNKDVLTAELVECVNASPNQTINNLFENVNVTRGKLAKGQLIGSQFMSQLDALMKLINSTDSHFIRCVKPNESKQPLEFNNVKILVQLHALSIIEALQLRKLGYSYRRPYELFLEQYKYIDLGITNNKSLDPKTASQRLAESVGLKTGQYALGKTMMFLTQKVAKDLTALQRQRLSVWEPITAMLDAWLTRQAARDQMFSSMEGIVRLQAHLRRRIVQSRVTPSPDQMLRMQINA</sequence>
<dbReference type="SUPFAM" id="SSF52540">
    <property type="entry name" value="P-loop containing nucleoside triphosphate hydrolases"/>
    <property type="match status" value="1"/>
</dbReference>
<dbReference type="Gene3D" id="3.40.850.10">
    <property type="entry name" value="Kinesin motor domain"/>
    <property type="match status" value="1"/>
</dbReference>
<dbReference type="GO" id="GO:0016020">
    <property type="term" value="C:membrane"/>
    <property type="evidence" value="ECO:0007669"/>
    <property type="project" value="TreeGrafter"/>
</dbReference>
<evidence type="ECO:0000259" key="10">
    <source>
        <dbReference type="PROSITE" id="PS51456"/>
    </source>
</evidence>
<dbReference type="AlphaFoldDB" id="A0A061D4X5"/>
<dbReference type="GO" id="GO:0007015">
    <property type="term" value="P:actin filament organization"/>
    <property type="evidence" value="ECO:0007669"/>
    <property type="project" value="TreeGrafter"/>
</dbReference>
<dbReference type="InterPro" id="IPR036961">
    <property type="entry name" value="Kinesin_motor_dom_sf"/>
</dbReference>
<evidence type="ECO:0000256" key="8">
    <source>
        <dbReference type="ARBA" id="ARBA00068456"/>
    </source>
</evidence>
<dbReference type="GO" id="GO:0005737">
    <property type="term" value="C:cytoplasm"/>
    <property type="evidence" value="ECO:0007669"/>
    <property type="project" value="TreeGrafter"/>
</dbReference>
<dbReference type="OMA" id="MTYGDIG"/>
<dbReference type="KEGG" id="bbig:BBBOND_0207730"/>
<accession>A0A061D4X5</accession>
<evidence type="ECO:0000256" key="1">
    <source>
        <dbReference type="ARBA" id="ARBA00008314"/>
    </source>
</evidence>
<dbReference type="CDD" id="cd14876">
    <property type="entry name" value="MYSc_Myo14"/>
    <property type="match status" value="1"/>
</dbReference>
<evidence type="ECO:0000256" key="3">
    <source>
        <dbReference type="ARBA" id="ARBA00022840"/>
    </source>
</evidence>
<proteinExistence type="inferred from homology"/>
<keyword evidence="4 9" id="KW-0518">Myosin</keyword>
<keyword evidence="12" id="KW-1185">Reference proteome</keyword>
<dbReference type="InterPro" id="IPR001609">
    <property type="entry name" value="Myosin_head_motor_dom-like"/>
</dbReference>
<dbReference type="EMBL" id="LK391708">
    <property type="protein sequence ID" value="CDR95618.1"/>
    <property type="molecule type" value="Genomic_DNA"/>
</dbReference>
<dbReference type="OrthoDB" id="312459at2759"/>
<dbReference type="PANTHER" id="PTHR13140:SF270">
    <property type="entry name" value="MYOSIN-12"/>
    <property type="match status" value="1"/>
</dbReference>
<dbReference type="RefSeq" id="XP_012767804.1">
    <property type="nucleotide sequence ID" value="XM_012912350.1"/>
</dbReference>
<dbReference type="PRINTS" id="PR00193">
    <property type="entry name" value="MYOSINHEAVY"/>
</dbReference>
<dbReference type="GO" id="GO:0051015">
    <property type="term" value="F:actin filament binding"/>
    <property type="evidence" value="ECO:0007669"/>
    <property type="project" value="TreeGrafter"/>
</dbReference>
<dbReference type="Gene3D" id="1.10.10.820">
    <property type="match status" value="1"/>
</dbReference>
<feature type="domain" description="Myosin motor" evidence="10">
    <location>
        <begin position="102"/>
        <end position="777"/>
    </location>
</feature>
<reference evidence="12" key="1">
    <citation type="submission" date="2014-06" db="EMBL/GenBank/DDBJ databases">
        <authorList>
            <person name="Aslett M."/>
            <person name="De Silva N."/>
        </authorList>
    </citation>
    <scope>NUCLEOTIDE SEQUENCE [LARGE SCALE GENOMIC DNA]</scope>
    <source>
        <strain evidence="12">Bond</strain>
    </source>
</reference>
<dbReference type="STRING" id="5866.A0A061D4X5"/>
<name>A0A061D4X5_BABBI</name>
<dbReference type="Gene3D" id="1.20.120.720">
    <property type="entry name" value="Myosin VI head, motor domain, U50 subdomain"/>
    <property type="match status" value="1"/>
</dbReference>
<dbReference type="GO" id="GO:0005524">
    <property type="term" value="F:ATP binding"/>
    <property type="evidence" value="ECO:0007669"/>
    <property type="project" value="UniProtKB-UniRule"/>
</dbReference>
<dbReference type="GO" id="GO:0000146">
    <property type="term" value="F:microfilament motor activity"/>
    <property type="evidence" value="ECO:0007669"/>
    <property type="project" value="TreeGrafter"/>
</dbReference>
<evidence type="ECO:0000313" key="11">
    <source>
        <dbReference type="EMBL" id="CDR95618.1"/>
    </source>
</evidence>
<feature type="binding site" evidence="9">
    <location>
        <begin position="196"/>
        <end position="203"/>
    </location>
    <ligand>
        <name>ATP</name>
        <dbReference type="ChEBI" id="CHEBI:30616"/>
    </ligand>
</feature>
<keyword evidence="6 9" id="KW-0009">Actin-binding</keyword>
<evidence type="ECO:0000256" key="6">
    <source>
        <dbReference type="ARBA" id="ARBA00023203"/>
    </source>
</evidence>